<organism evidence="2 3">
    <name type="scientific">Rotaria magnacalcarata</name>
    <dbReference type="NCBI Taxonomy" id="392030"/>
    <lineage>
        <taxon>Eukaryota</taxon>
        <taxon>Metazoa</taxon>
        <taxon>Spiralia</taxon>
        <taxon>Gnathifera</taxon>
        <taxon>Rotifera</taxon>
        <taxon>Eurotatoria</taxon>
        <taxon>Bdelloidea</taxon>
        <taxon>Philodinida</taxon>
        <taxon>Philodinidae</taxon>
        <taxon>Rotaria</taxon>
    </lineage>
</organism>
<evidence type="ECO:0000313" key="2">
    <source>
        <dbReference type="EMBL" id="CAF4829815.1"/>
    </source>
</evidence>
<dbReference type="AlphaFoldDB" id="A0A8S3BGT7"/>
<name>A0A8S3BGT7_9BILA</name>
<dbReference type="Proteomes" id="UP000681720">
    <property type="component" value="Unassembled WGS sequence"/>
</dbReference>
<proteinExistence type="predicted"/>
<dbReference type="EMBL" id="CAJOBJ010136799">
    <property type="protein sequence ID" value="CAF4745505.1"/>
    <property type="molecule type" value="Genomic_DNA"/>
</dbReference>
<feature type="non-terminal residue" evidence="2">
    <location>
        <position position="1"/>
    </location>
</feature>
<protein>
    <submittedName>
        <fullName evidence="2">Uncharacterized protein</fullName>
    </submittedName>
</protein>
<comment type="caution">
    <text evidence="2">The sequence shown here is derived from an EMBL/GenBank/DDBJ whole genome shotgun (WGS) entry which is preliminary data.</text>
</comment>
<dbReference type="EMBL" id="CAJOBH010146724">
    <property type="protein sequence ID" value="CAF4829815.1"/>
    <property type="molecule type" value="Genomic_DNA"/>
</dbReference>
<reference evidence="2" key="1">
    <citation type="submission" date="2021-02" db="EMBL/GenBank/DDBJ databases">
        <authorList>
            <person name="Nowell W R."/>
        </authorList>
    </citation>
    <scope>NUCLEOTIDE SEQUENCE</scope>
</reference>
<evidence type="ECO:0000313" key="3">
    <source>
        <dbReference type="Proteomes" id="UP000681967"/>
    </source>
</evidence>
<evidence type="ECO:0000313" key="1">
    <source>
        <dbReference type="EMBL" id="CAF4745505.1"/>
    </source>
</evidence>
<accession>A0A8S3BGT7</accession>
<dbReference type="Proteomes" id="UP000681967">
    <property type="component" value="Unassembled WGS sequence"/>
</dbReference>
<sequence length="16" mass="1429">SGRGGGIGGGATMTSY</sequence>
<gene>
    <name evidence="2" type="ORF">BYL167_LOCUS49368</name>
    <name evidence="1" type="ORF">GIL414_LOCUS44916</name>
</gene>